<protein>
    <submittedName>
        <fullName evidence="2">Uncharacterized protein</fullName>
    </submittedName>
</protein>
<dbReference type="PANTHER" id="PTHR47204:SF1">
    <property type="entry name" value="RIBONUCLEASE H2 SUBUNIT C"/>
    <property type="match status" value="1"/>
</dbReference>
<dbReference type="PANTHER" id="PTHR47204">
    <property type="entry name" value="OS02G0168900 PROTEIN"/>
    <property type="match status" value="1"/>
</dbReference>
<dbReference type="GO" id="GO:0006401">
    <property type="term" value="P:RNA catabolic process"/>
    <property type="evidence" value="ECO:0007669"/>
    <property type="project" value="InterPro"/>
</dbReference>
<dbReference type="Gene3D" id="2.40.128.680">
    <property type="match status" value="1"/>
</dbReference>
<name>A0AAJ5YTT1_9BASI</name>
<gene>
    <name evidence="2" type="ORF">MYAM1_002392</name>
</gene>
<evidence type="ECO:0000313" key="2">
    <source>
        <dbReference type="EMBL" id="WFC99647.1"/>
    </source>
</evidence>
<proteinExistence type="predicted"/>
<evidence type="ECO:0000256" key="1">
    <source>
        <dbReference type="SAM" id="MobiDB-lite"/>
    </source>
</evidence>
<dbReference type="Pfam" id="PF08615">
    <property type="entry name" value="RNase_H2_suC"/>
    <property type="match status" value="1"/>
</dbReference>
<dbReference type="InterPro" id="IPR013924">
    <property type="entry name" value="RNase_H2_suC"/>
</dbReference>
<reference evidence="2 3" key="1">
    <citation type="submission" date="2023-03" db="EMBL/GenBank/DDBJ databases">
        <title>Mating type loci evolution in Malassezia.</title>
        <authorList>
            <person name="Coelho M.A."/>
        </authorList>
    </citation>
    <scope>NUCLEOTIDE SEQUENCE [LARGE SCALE GENOMIC DNA]</scope>
    <source>
        <strain evidence="2 3">CBS 9725</strain>
    </source>
</reference>
<feature type="region of interest" description="Disordered" evidence="1">
    <location>
        <begin position="105"/>
        <end position="124"/>
    </location>
</feature>
<organism evidence="2 3">
    <name type="scientific">Malassezia yamatoensis</name>
    <dbReference type="NCBI Taxonomy" id="253288"/>
    <lineage>
        <taxon>Eukaryota</taxon>
        <taxon>Fungi</taxon>
        <taxon>Dikarya</taxon>
        <taxon>Basidiomycota</taxon>
        <taxon>Ustilaginomycotina</taxon>
        <taxon>Malasseziomycetes</taxon>
        <taxon>Malasseziales</taxon>
        <taxon>Malasseziaceae</taxon>
        <taxon>Malassezia</taxon>
    </lineage>
</organism>
<accession>A0AAJ5YTT1</accession>
<dbReference type="GO" id="GO:0032299">
    <property type="term" value="C:ribonuclease H2 complex"/>
    <property type="evidence" value="ECO:0007669"/>
    <property type="project" value="InterPro"/>
</dbReference>
<dbReference type="AlphaFoldDB" id="A0AAJ5YTT1"/>
<dbReference type="CDD" id="cd09271">
    <property type="entry name" value="RNase_H2-C"/>
    <property type="match status" value="1"/>
</dbReference>
<evidence type="ECO:0000313" key="3">
    <source>
        <dbReference type="Proteomes" id="UP001219567"/>
    </source>
</evidence>
<dbReference type="Proteomes" id="UP001219567">
    <property type="component" value="Chromosome 3"/>
</dbReference>
<dbReference type="EMBL" id="CP119945">
    <property type="protein sequence ID" value="WFC99647.1"/>
    <property type="molecule type" value="Genomic_DNA"/>
</dbReference>
<sequence>MHKNGIALPAMQISAPNELCTTTKAVVAHLMPFNIDYTGPAPIDTYFLCDKADSQSGAPGSAVAAFRGRKVHGLKLDLPSGYKLGFFKLREIEKSHDQNIAPNRQTTRPEMRTVTPPIPIRGSRFSMSDDEEEAQEPDFTMQVQDRNSTVGFESGPSQGPALLLNQFTPAEQDLHLVASAGQSLCVWNPDGPIDAGDDVYIRTCREWLSSVATAVRNMLLTQLHDFSL</sequence>
<keyword evidence="3" id="KW-1185">Reference proteome</keyword>